<reference evidence="1" key="1">
    <citation type="submission" date="2020-11" db="EMBL/GenBank/DDBJ databases">
        <authorList>
            <person name="Tran Van P."/>
        </authorList>
    </citation>
    <scope>NUCLEOTIDE SEQUENCE</scope>
</reference>
<gene>
    <name evidence="1" type="ORF">TPSB3V08_LOCUS1377</name>
</gene>
<evidence type="ECO:0000313" key="1">
    <source>
        <dbReference type="EMBL" id="CAD7397820.1"/>
    </source>
</evidence>
<dbReference type="EMBL" id="OD000480">
    <property type="protein sequence ID" value="CAD7397820.1"/>
    <property type="molecule type" value="Genomic_DNA"/>
</dbReference>
<protein>
    <submittedName>
        <fullName evidence="1">Uncharacterized protein</fullName>
    </submittedName>
</protein>
<accession>A0A7R9CJR5</accession>
<organism evidence="1">
    <name type="scientific">Timema poppense</name>
    <name type="common">Walking stick</name>
    <dbReference type="NCBI Taxonomy" id="170557"/>
    <lineage>
        <taxon>Eukaryota</taxon>
        <taxon>Metazoa</taxon>
        <taxon>Ecdysozoa</taxon>
        <taxon>Arthropoda</taxon>
        <taxon>Hexapoda</taxon>
        <taxon>Insecta</taxon>
        <taxon>Pterygota</taxon>
        <taxon>Neoptera</taxon>
        <taxon>Polyneoptera</taxon>
        <taxon>Phasmatodea</taxon>
        <taxon>Timematodea</taxon>
        <taxon>Timematoidea</taxon>
        <taxon>Timematidae</taxon>
        <taxon>Timema</taxon>
    </lineage>
</organism>
<sequence length="341" mass="38570">MAIADRDRVQVMNSDIVCQPELVSSADVVVLNNVFQFFLELDKQADMWRFLRSICEAGLQKRKRGRPPGVEPSKLTKILSRHKTELVHHGVVHFPMKQEGQIPVVQMLSERHNSNAIAYWLTEWVRLGASVPNHVVTDDSAALIHACSLPQGNNNDDGGGYGQPRLCVQCFFEESINPDQSNTYNVGIPTNNMVVLTKNNPTNLSNKQIKQDLDMGDTAFFVGDDPRGKEIQDKTVLKLSLEAIQDKMRCDNNTKYLLPFYCTTAPKYLRSIKEQGCSGPVRAQSVTETRSKVTLDLFQHCLCQRNKEQVYTGPVTELPVTEMRNKLTPHLFQSCLCQRYE</sequence>
<dbReference type="AlphaFoldDB" id="A0A7R9CJR5"/>
<name>A0A7R9CJR5_TIMPO</name>
<proteinExistence type="predicted"/>